<evidence type="ECO:0000256" key="10">
    <source>
        <dbReference type="SAM" id="MobiDB-lite"/>
    </source>
</evidence>
<dbReference type="PANTHER" id="PTHR43806">
    <property type="entry name" value="PEPTIDASE S8"/>
    <property type="match status" value="1"/>
</dbReference>
<dbReference type="InterPro" id="IPR000209">
    <property type="entry name" value="Peptidase_S8/S53_dom"/>
</dbReference>
<dbReference type="OrthoDB" id="9798386at2"/>
<feature type="domain" description="Bacterial Ig" evidence="13">
    <location>
        <begin position="639"/>
        <end position="718"/>
    </location>
</feature>
<evidence type="ECO:0000256" key="11">
    <source>
        <dbReference type="SAM" id="SignalP"/>
    </source>
</evidence>
<dbReference type="Gene3D" id="3.40.50.12090">
    <property type="match status" value="2"/>
</dbReference>
<feature type="active site" description="Charge relay system" evidence="9">
    <location>
        <position position="331"/>
    </location>
</feature>
<dbReference type="PANTHER" id="PTHR43806:SF11">
    <property type="entry name" value="CEREVISIN-RELATED"/>
    <property type="match status" value="1"/>
</dbReference>
<dbReference type="AlphaFoldDB" id="A0A366EL74"/>
<accession>A0A366EL74</accession>
<dbReference type="InterPro" id="IPR022398">
    <property type="entry name" value="Peptidase_S8_His-AS"/>
</dbReference>
<evidence type="ECO:0000313" key="16">
    <source>
        <dbReference type="Proteomes" id="UP000252118"/>
    </source>
</evidence>
<dbReference type="Pfam" id="PF00082">
    <property type="entry name" value="Peptidase_S8"/>
    <property type="match status" value="1"/>
</dbReference>
<dbReference type="Pfam" id="PF22148">
    <property type="entry name" value="Fervidolysin_NPro-like"/>
    <property type="match status" value="1"/>
</dbReference>
<feature type="active site" description="Charge relay system" evidence="9">
    <location>
        <position position="145"/>
    </location>
</feature>
<keyword evidence="11" id="KW-0732">Signal</keyword>
<evidence type="ECO:0000256" key="8">
    <source>
        <dbReference type="ARBA" id="ARBA00022837"/>
    </source>
</evidence>
<dbReference type="Pfam" id="PF04122">
    <property type="entry name" value="CW_binding_2"/>
    <property type="match status" value="3"/>
</dbReference>
<evidence type="ECO:0000259" key="12">
    <source>
        <dbReference type="Pfam" id="PF00082"/>
    </source>
</evidence>
<dbReference type="GO" id="GO:0004252">
    <property type="term" value="F:serine-type endopeptidase activity"/>
    <property type="evidence" value="ECO:0007669"/>
    <property type="project" value="UniProtKB-UniRule"/>
</dbReference>
<evidence type="ECO:0000256" key="9">
    <source>
        <dbReference type="PROSITE-ProRule" id="PRU01240"/>
    </source>
</evidence>
<keyword evidence="8" id="KW-0106">Calcium</keyword>
<feature type="signal peptide" evidence="11">
    <location>
        <begin position="1"/>
        <end position="20"/>
    </location>
</feature>
<dbReference type="Pfam" id="PF17936">
    <property type="entry name" value="Big_6"/>
    <property type="match status" value="3"/>
</dbReference>
<dbReference type="PROSITE" id="PS51892">
    <property type="entry name" value="SUBTILASE"/>
    <property type="match status" value="1"/>
</dbReference>
<comment type="cofactor">
    <cofactor evidence="1">
        <name>Ca(2+)</name>
        <dbReference type="ChEBI" id="CHEBI:29108"/>
    </cofactor>
</comment>
<evidence type="ECO:0000259" key="14">
    <source>
        <dbReference type="Pfam" id="PF22148"/>
    </source>
</evidence>
<evidence type="ECO:0000259" key="13">
    <source>
        <dbReference type="Pfam" id="PF17936"/>
    </source>
</evidence>
<dbReference type="PROSITE" id="PS00138">
    <property type="entry name" value="SUBTILASE_SER"/>
    <property type="match status" value="1"/>
</dbReference>
<protein>
    <submittedName>
        <fullName evidence="15">Subtilisin family serine protease</fullName>
    </submittedName>
</protein>
<dbReference type="GO" id="GO:0005576">
    <property type="term" value="C:extracellular region"/>
    <property type="evidence" value="ECO:0007669"/>
    <property type="project" value="UniProtKB-SubCell"/>
</dbReference>
<reference evidence="15 16" key="1">
    <citation type="submission" date="2018-06" db="EMBL/GenBank/DDBJ databases">
        <title>Freshwater and sediment microbial communities from various areas in North America, analyzing microbe dynamics in response to fracking.</title>
        <authorList>
            <person name="Lamendella R."/>
        </authorList>
    </citation>
    <scope>NUCLEOTIDE SEQUENCE [LARGE SCALE GENOMIC DNA]</scope>
    <source>
        <strain evidence="15 16">97B</strain>
    </source>
</reference>
<dbReference type="InterPro" id="IPR036852">
    <property type="entry name" value="Peptidase_S8/S53_dom_sf"/>
</dbReference>
<dbReference type="InterPro" id="IPR015500">
    <property type="entry name" value="Peptidase_S8_subtilisin-rel"/>
</dbReference>
<feature type="domain" description="Bacterial Ig" evidence="13">
    <location>
        <begin position="556"/>
        <end position="636"/>
    </location>
</feature>
<evidence type="ECO:0000256" key="7">
    <source>
        <dbReference type="ARBA" id="ARBA00022825"/>
    </source>
</evidence>
<organism evidence="15 16">
    <name type="scientific">Rossellomorea aquimaris</name>
    <dbReference type="NCBI Taxonomy" id="189382"/>
    <lineage>
        <taxon>Bacteria</taxon>
        <taxon>Bacillati</taxon>
        <taxon>Bacillota</taxon>
        <taxon>Bacilli</taxon>
        <taxon>Bacillales</taxon>
        <taxon>Bacillaceae</taxon>
        <taxon>Rossellomorea</taxon>
    </lineage>
</organism>
<feature type="compositionally biased region" description="Polar residues" evidence="10">
    <location>
        <begin position="641"/>
        <end position="655"/>
    </location>
</feature>
<evidence type="ECO:0000256" key="1">
    <source>
        <dbReference type="ARBA" id="ARBA00001913"/>
    </source>
</evidence>
<dbReference type="RefSeq" id="WP_113970539.1">
    <property type="nucleotide sequence ID" value="NZ_QNRJ01000014.1"/>
</dbReference>
<feature type="active site" description="Charge relay system" evidence="9">
    <location>
        <position position="177"/>
    </location>
</feature>
<evidence type="ECO:0000256" key="6">
    <source>
        <dbReference type="ARBA" id="ARBA00022801"/>
    </source>
</evidence>
<dbReference type="PRINTS" id="PR00723">
    <property type="entry name" value="SUBTILISIN"/>
</dbReference>
<dbReference type="InterPro" id="IPR007253">
    <property type="entry name" value="Cell_wall-bd_2"/>
</dbReference>
<proteinExistence type="inferred from homology"/>
<keyword evidence="4" id="KW-0964">Secreted</keyword>
<comment type="subcellular location">
    <subcellularLocation>
        <location evidence="2">Secreted</location>
    </subcellularLocation>
</comment>
<dbReference type="SUPFAM" id="SSF52743">
    <property type="entry name" value="Subtilisin-like"/>
    <property type="match status" value="1"/>
</dbReference>
<feature type="domain" description="Peptidase S8/S53" evidence="12">
    <location>
        <begin position="137"/>
        <end position="379"/>
    </location>
</feature>
<comment type="similarity">
    <text evidence="3 9">Belongs to the peptidase S8 family.</text>
</comment>
<dbReference type="InterPro" id="IPR054399">
    <property type="entry name" value="Fervidolysin-like_N_prodom"/>
</dbReference>
<keyword evidence="7 9" id="KW-0720">Serine protease</keyword>
<sequence>MKKVLIWMMVLGLFSMPFYSVEVAKANGDTDVPSDNKIADRVIVKLKKPVDKAAIEGYEVLANQENAAAPIVTVDVPEGQKVESFIKDLENNSDVEYAEPDHLIKLNHVPNDPYYSLQWLHQNIESERTWDQTKGSSEVVVAVIDNGVDVDHPEFAGRIVAPYDTVYGTTTMTKGDHGTHVAGIIGSSMDNWMGLTGVAPETNIMPIDAFFNEESAYSSDVIEGIYYAVNNGADIINMSLGNYYYSSIYNDAIQYAYDNGVVVIAAAGNDNTSDSHYPSSYPNVISVASTTEYDTKSGFSNYGYDIDIAAPGSNILSTLPYFDYQYMSGTSMASPVVAGVAALILANEPNLTNDQVADRLYTSADDLGTSGKDYFYGHGRVNARKAVGVARYVAPPQVSQVYDYSTYVSGTVDTDDDSYIEVSNGEEVIGNGYPYWGSFNIDIPKQTAETTLWVTLTDGDATSEATTITVMDGTSPDVPTVNEVTDRHTSVTGKAEAGSTVEVKAGSETIGSSTSNGSFTVAIAKQKAGTELSVYAIDGAGNQSDSAMVTVKDKTAPVKPTVNPVGDNSTTVTGNAEANSTVVAKVGSTELGRAKTNSNGAYSITISKQKIGTEVSVYAVDAAGNQSETVKVTVDDKTAPTKPTVNPVGDQSTSISGKAEANTTVYAKAGSSEIGKTSANKDGEFTISISKQKAGTEINVYAVDQAGNISAVEKVQVANEKPQLKTLIGTTRYSTAVEVSKQGWDTSSTVFLVNGGAIADGLTATPLASAHDAPILLTTKGTLPAETEAELKRLGTKNIVLIGGSGVISDEVKGALVKLGYNVSRIGGKDRYETSLFIAKQLDKSVDVTEAYIAYGRGEPDALSIAAQSGKVKQPIILSEKKSVPKATYEWLKSESLSNAHFIGGAAVLDSAIMKEMNSITTKNVEGNRISGLSRHDTNAKVIEKFYTENHYPTILIAKSETAKLVDALSAGPLASKLGVPVLLVSQKGLERSQIATIEDKTSSQVHQIGGGINEGVVGEVLKYMD</sequence>
<name>A0A366EL74_9BACI</name>
<dbReference type="InterPro" id="IPR023828">
    <property type="entry name" value="Peptidase_S8_Ser-AS"/>
</dbReference>
<dbReference type="Proteomes" id="UP000252118">
    <property type="component" value="Unassembled WGS sequence"/>
</dbReference>
<dbReference type="EMBL" id="QNRJ01000014">
    <property type="protein sequence ID" value="RBP02470.1"/>
    <property type="molecule type" value="Genomic_DNA"/>
</dbReference>
<keyword evidence="5 9" id="KW-0645">Protease</keyword>
<dbReference type="GO" id="GO:0006508">
    <property type="term" value="P:proteolysis"/>
    <property type="evidence" value="ECO:0007669"/>
    <property type="project" value="UniProtKB-KW"/>
</dbReference>
<dbReference type="InterPro" id="IPR034084">
    <property type="entry name" value="Thermitase-like_dom"/>
</dbReference>
<evidence type="ECO:0000313" key="15">
    <source>
        <dbReference type="EMBL" id="RBP02470.1"/>
    </source>
</evidence>
<evidence type="ECO:0000256" key="4">
    <source>
        <dbReference type="ARBA" id="ARBA00022525"/>
    </source>
</evidence>
<dbReference type="CDD" id="cd07484">
    <property type="entry name" value="Peptidases_S8_Thermitase_like"/>
    <property type="match status" value="1"/>
</dbReference>
<dbReference type="PROSITE" id="PS00137">
    <property type="entry name" value="SUBTILASE_HIS"/>
    <property type="match status" value="1"/>
</dbReference>
<feature type="domain" description="Fervidolysin-like N-terminal prodomain" evidence="14">
    <location>
        <begin position="38"/>
        <end position="100"/>
    </location>
</feature>
<feature type="chain" id="PRO_5038515997" evidence="11">
    <location>
        <begin position="21"/>
        <end position="1026"/>
    </location>
</feature>
<dbReference type="Gene3D" id="3.40.50.200">
    <property type="entry name" value="Peptidase S8/S53 domain"/>
    <property type="match status" value="1"/>
</dbReference>
<feature type="region of interest" description="Disordered" evidence="10">
    <location>
        <begin position="633"/>
        <end position="655"/>
    </location>
</feature>
<feature type="domain" description="Bacterial Ig" evidence="13">
    <location>
        <begin position="476"/>
        <end position="553"/>
    </location>
</feature>
<evidence type="ECO:0000256" key="3">
    <source>
        <dbReference type="ARBA" id="ARBA00011073"/>
    </source>
</evidence>
<evidence type="ECO:0000256" key="5">
    <source>
        <dbReference type="ARBA" id="ARBA00022670"/>
    </source>
</evidence>
<gene>
    <name evidence="15" type="ORF">DET59_11433</name>
</gene>
<dbReference type="Gene3D" id="2.60.40.10">
    <property type="entry name" value="Immunoglobulins"/>
    <property type="match status" value="3"/>
</dbReference>
<dbReference type="InterPro" id="IPR041498">
    <property type="entry name" value="Big_6"/>
</dbReference>
<keyword evidence="6 9" id="KW-0378">Hydrolase</keyword>
<dbReference type="InterPro" id="IPR013783">
    <property type="entry name" value="Ig-like_fold"/>
</dbReference>
<comment type="caution">
    <text evidence="15">The sequence shown here is derived from an EMBL/GenBank/DDBJ whole genome shotgun (WGS) entry which is preliminary data.</text>
</comment>
<dbReference type="InterPro" id="IPR050131">
    <property type="entry name" value="Peptidase_S8_subtilisin-like"/>
</dbReference>
<evidence type="ECO:0000256" key="2">
    <source>
        <dbReference type="ARBA" id="ARBA00004613"/>
    </source>
</evidence>